<gene>
    <name evidence="2" type="ORF">EWM57_05575</name>
</gene>
<dbReference type="Proteomes" id="UP000294155">
    <property type="component" value="Unassembled WGS sequence"/>
</dbReference>
<name>A0A4Q5LHN8_9BACT</name>
<organism evidence="2 3">
    <name type="scientific">Hymenobacter persicinus</name>
    <dbReference type="NCBI Taxonomy" id="2025506"/>
    <lineage>
        <taxon>Bacteria</taxon>
        <taxon>Pseudomonadati</taxon>
        <taxon>Bacteroidota</taxon>
        <taxon>Cytophagia</taxon>
        <taxon>Cytophagales</taxon>
        <taxon>Hymenobacteraceae</taxon>
        <taxon>Hymenobacter</taxon>
    </lineage>
</organism>
<evidence type="ECO:0000259" key="1">
    <source>
        <dbReference type="Pfam" id="PF01863"/>
    </source>
</evidence>
<keyword evidence="3" id="KW-1185">Reference proteome</keyword>
<dbReference type="Gene3D" id="3.30.2010.10">
    <property type="entry name" value="Metalloproteases ('zincins'), catalytic domain"/>
    <property type="match status" value="1"/>
</dbReference>
<sequence>MPQFTVDDLHVELVRKNIRSLRLTVYATDGRVRVAAPLRTPDEAIRAFVAARRAWIRKHQQQFEARPKLAVPEYVSGETHFYLGRPHQLHVQPAAGAARVVLMADDATLALYAPADSTREQREKALHAWYRARLKEQLPAVVAQWEPVVGVRADTWAVKRMTTRWGTCNIRARRIWLNLELIKHAPHCLAYVVVHELVHLHERLHNPRFWGLMDQFMPDWRAAQQLLKSTHLKPCS</sequence>
<proteinExistence type="predicted"/>
<dbReference type="Pfam" id="PF01863">
    <property type="entry name" value="YgjP-like"/>
    <property type="match status" value="1"/>
</dbReference>
<comment type="caution">
    <text evidence="2">The sequence shown here is derived from an EMBL/GenBank/DDBJ whole genome shotgun (WGS) entry which is preliminary data.</text>
</comment>
<dbReference type="RefSeq" id="WP_129920155.1">
    <property type="nucleotide sequence ID" value="NZ_SEWE01000008.1"/>
</dbReference>
<dbReference type="OrthoDB" id="9811177at2"/>
<dbReference type="AlphaFoldDB" id="A0A4Q5LHN8"/>
<dbReference type="PANTHER" id="PTHR30399">
    <property type="entry name" value="UNCHARACTERIZED PROTEIN YGJP"/>
    <property type="match status" value="1"/>
</dbReference>
<dbReference type="EMBL" id="SEWE01000008">
    <property type="protein sequence ID" value="RYU81851.1"/>
    <property type="molecule type" value="Genomic_DNA"/>
</dbReference>
<accession>A0A4Q5LHN8</accession>
<protein>
    <submittedName>
        <fullName evidence="2">M48 family peptidase</fullName>
    </submittedName>
</protein>
<feature type="domain" description="YgjP-like metallopeptidase" evidence="1">
    <location>
        <begin position="21"/>
        <end position="229"/>
    </location>
</feature>
<evidence type="ECO:0000313" key="3">
    <source>
        <dbReference type="Proteomes" id="UP000294155"/>
    </source>
</evidence>
<reference evidence="2 3" key="1">
    <citation type="submission" date="2019-02" db="EMBL/GenBank/DDBJ databases">
        <title>Bacterial novel species isolated from soil.</title>
        <authorList>
            <person name="Jung H.-Y."/>
        </authorList>
    </citation>
    <scope>NUCLEOTIDE SEQUENCE [LARGE SCALE GENOMIC DNA]</scope>
    <source>
        <strain evidence="2 3">1-3-3-3</strain>
    </source>
</reference>
<dbReference type="InterPro" id="IPR002725">
    <property type="entry name" value="YgjP-like_metallopeptidase"/>
</dbReference>
<evidence type="ECO:0000313" key="2">
    <source>
        <dbReference type="EMBL" id="RYU81851.1"/>
    </source>
</evidence>
<dbReference type="InterPro" id="IPR053136">
    <property type="entry name" value="UTP_pyrophosphatase-like"/>
</dbReference>
<dbReference type="PANTHER" id="PTHR30399:SF1">
    <property type="entry name" value="UTP PYROPHOSPHATASE"/>
    <property type="match status" value="1"/>
</dbReference>
<dbReference type="CDD" id="cd07344">
    <property type="entry name" value="M48_yhfN_like"/>
    <property type="match status" value="1"/>
</dbReference>